<dbReference type="InterPro" id="IPR025944">
    <property type="entry name" value="Sigma_54_int_dom_CS"/>
</dbReference>
<keyword evidence="1" id="KW-0547">Nucleotide-binding</keyword>
<dbReference type="PROSITE" id="PS50045">
    <property type="entry name" value="SIGMA54_INTERACT_4"/>
    <property type="match status" value="1"/>
</dbReference>
<evidence type="ECO:0000256" key="4">
    <source>
        <dbReference type="ARBA" id="ARBA00023125"/>
    </source>
</evidence>
<dbReference type="PROSITE" id="PS00688">
    <property type="entry name" value="SIGMA54_INTERACT_3"/>
    <property type="match status" value="1"/>
</dbReference>
<evidence type="ECO:0000256" key="3">
    <source>
        <dbReference type="ARBA" id="ARBA00023015"/>
    </source>
</evidence>
<protein>
    <submittedName>
        <fullName evidence="7">Sigma 54-interacting transcriptional regulator</fullName>
    </submittedName>
</protein>
<keyword evidence="2" id="KW-0067">ATP-binding</keyword>
<keyword evidence="3" id="KW-0805">Transcription regulation</keyword>
<dbReference type="InterPro" id="IPR002078">
    <property type="entry name" value="Sigma_54_int"/>
</dbReference>
<dbReference type="InterPro" id="IPR058031">
    <property type="entry name" value="AAA_lid_NorR"/>
</dbReference>
<dbReference type="SMART" id="SM00382">
    <property type="entry name" value="AAA"/>
    <property type="match status" value="1"/>
</dbReference>
<gene>
    <name evidence="7" type="ORF">ISU02_05280</name>
</gene>
<reference evidence="7 8" key="1">
    <citation type="submission" date="2020-11" db="EMBL/GenBank/DDBJ databases">
        <title>Fusibacter basophilias sp. nov.</title>
        <authorList>
            <person name="Qiu D."/>
        </authorList>
    </citation>
    <scope>NUCLEOTIDE SEQUENCE [LARGE SCALE GENOMIC DNA]</scope>
    <source>
        <strain evidence="7 8">Q10-2</strain>
    </source>
</reference>
<dbReference type="PANTHER" id="PTHR32071">
    <property type="entry name" value="TRANSCRIPTIONAL REGULATORY PROTEIN"/>
    <property type="match status" value="1"/>
</dbReference>
<name>A0ABR9ZQ00_9FIRM</name>
<sequence>MKKIVLIALKKLTKEHYLEKLNDFLGNYVEIEGYSVEEGIENIYSADLVIITGMGVAEPFKKHIITDAEIIYLRRTYTKKGLKKMLDLPSGITAMFVCNEMVSAIESISILNTIGIKHINFIPVYPGMAEIPDLKYAITPAQLEYVPKGVEHVTDIGWRVIDTTTMLDIVTKLGIMNKAINNAIAMRQNEIISLNLGLQYMFENSNMVLEMTNEGVIYTDDHLNIKDYNGSMIKIIQMSKYIGQNIIGTIIPETFAEIFTQKEEVEKYSLKHPLFNKTFEVSKKAFIVNGKSYGYIFLIEDETEVKSLEFRLKGQSISSGYVTKYAFDDILGKSDVIMKCKEKALKMATSDNVVLLIGESGTGKELFAQSIHNASQRSKMPFLAINCSALYPQLLESELFGYEEGAFSGAKKGGKKGLFELADKGTLFLDEIGELPMSVQAKFLRILQEKELIKVGGSEIISVDVRVIAATNKKLTKLIEEKKFRKDLYYRLSIFPLLIPPLKERKEDILFLVDRFVKDLNAADKTMSPELIHFLTTYSWPGNIRELKNCIEYMTFMGEQRLNISDLPPSITSDMESTLPLKNRNFKDLSSTEDQIASFILTFIEGKAAGRRAICDEAVKLGLTTSEYRVRQTMMYLRKKGYIVYETGKKGATISEKGRKRLREINP</sequence>
<keyword evidence="4" id="KW-0238">DNA-binding</keyword>
<organism evidence="7 8">
    <name type="scientific">Fusibacter ferrireducens</name>
    <dbReference type="NCBI Taxonomy" id="2785058"/>
    <lineage>
        <taxon>Bacteria</taxon>
        <taxon>Bacillati</taxon>
        <taxon>Bacillota</taxon>
        <taxon>Clostridia</taxon>
        <taxon>Eubacteriales</taxon>
        <taxon>Eubacteriales Family XII. Incertae Sedis</taxon>
        <taxon>Fusibacter</taxon>
    </lineage>
</organism>
<proteinExistence type="predicted"/>
<dbReference type="PROSITE" id="PS00676">
    <property type="entry name" value="SIGMA54_INTERACT_2"/>
    <property type="match status" value="1"/>
</dbReference>
<dbReference type="SUPFAM" id="SSF52540">
    <property type="entry name" value="P-loop containing nucleoside triphosphate hydrolases"/>
    <property type="match status" value="1"/>
</dbReference>
<dbReference type="Gene3D" id="1.10.8.60">
    <property type="match status" value="1"/>
</dbReference>
<evidence type="ECO:0000313" key="8">
    <source>
        <dbReference type="Proteomes" id="UP000614200"/>
    </source>
</evidence>
<dbReference type="InterPro" id="IPR025662">
    <property type="entry name" value="Sigma_54_int_dom_ATP-bd_1"/>
</dbReference>
<evidence type="ECO:0000313" key="7">
    <source>
        <dbReference type="EMBL" id="MBF4692517.1"/>
    </source>
</evidence>
<evidence type="ECO:0000256" key="5">
    <source>
        <dbReference type="ARBA" id="ARBA00023163"/>
    </source>
</evidence>
<dbReference type="Pfam" id="PF25601">
    <property type="entry name" value="AAA_lid_14"/>
    <property type="match status" value="1"/>
</dbReference>
<dbReference type="Pfam" id="PF00158">
    <property type="entry name" value="Sigma54_activat"/>
    <property type="match status" value="1"/>
</dbReference>
<evidence type="ECO:0000256" key="2">
    <source>
        <dbReference type="ARBA" id="ARBA00022840"/>
    </source>
</evidence>
<dbReference type="InterPro" id="IPR027417">
    <property type="entry name" value="P-loop_NTPase"/>
</dbReference>
<comment type="caution">
    <text evidence="7">The sequence shown here is derived from an EMBL/GenBank/DDBJ whole genome shotgun (WGS) entry which is preliminary data.</text>
</comment>
<dbReference type="InterPro" id="IPR003593">
    <property type="entry name" value="AAA+_ATPase"/>
</dbReference>
<keyword evidence="8" id="KW-1185">Reference proteome</keyword>
<keyword evidence="5" id="KW-0804">Transcription</keyword>
<dbReference type="CDD" id="cd00009">
    <property type="entry name" value="AAA"/>
    <property type="match status" value="1"/>
</dbReference>
<dbReference type="RefSeq" id="WP_194700762.1">
    <property type="nucleotide sequence ID" value="NZ_JADKNH010000003.1"/>
</dbReference>
<feature type="domain" description="Sigma-54 factor interaction" evidence="6">
    <location>
        <begin position="330"/>
        <end position="556"/>
    </location>
</feature>
<evidence type="ECO:0000256" key="1">
    <source>
        <dbReference type="ARBA" id="ARBA00022741"/>
    </source>
</evidence>
<dbReference type="Gene3D" id="1.10.10.10">
    <property type="entry name" value="Winged helix-like DNA-binding domain superfamily/Winged helix DNA-binding domain"/>
    <property type="match status" value="1"/>
</dbReference>
<dbReference type="EMBL" id="JADKNH010000003">
    <property type="protein sequence ID" value="MBF4692517.1"/>
    <property type="molecule type" value="Genomic_DNA"/>
</dbReference>
<dbReference type="InterPro" id="IPR025943">
    <property type="entry name" value="Sigma_54_int_dom_ATP-bd_2"/>
</dbReference>
<accession>A0ABR9ZQ00</accession>
<dbReference type="PANTHER" id="PTHR32071:SF57">
    <property type="entry name" value="C4-DICARBOXYLATE TRANSPORT TRANSCRIPTIONAL REGULATORY PROTEIN DCTD"/>
    <property type="match status" value="1"/>
</dbReference>
<evidence type="ECO:0000259" key="6">
    <source>
        <dbReference type="PROSITE" id="PS50045"/>
    </source>
</evidence>
<dbReference type="InterPro" id="IPR036388">
    <property type="entry name" value="WH-like_DNA-bd_sf"/>
</dbReference>
<dbReference type="Proteomes" id="UP000614200">
    <property type="component" value="Unassembled WGS sequence"/>
</dbReference>
<dbReference type="Gene3D" id="3.40.50.300">
    <property type="entry name" value="P-loop containing nucleotide triphosphate hydrolases"/>
    <property type="match status" value="1"/>
</dbReference>
<dbReference type="PROSITE" id="PS00675">
    <property type="entry name" value="SIGMA54_INTERACT_1"/>
    <property type="match status" value="1"/>
</dbReference>